<evidence type="ECO:0000256" key="1">
    <source>
        <dbReference type="ARBA" id="ARBA00022729"/>
    </source>
</evidence>
<dbReference type="Proteomes" id="UP001320876">
    <property type="component" value="Unassembled WGS sequence"/>
</dbReference>
<dbReference type="SUPFAM" id="SSF49899">
    <property type="entry name" value="Concanavalin A-like lectins/glucanases"/>
    <property type="match status" value="1"/>
</dbReference>
<name>A0ABT3GQY6_9BACT</name>
<dbReference type="InterPro" id="IPR011658">
    <property type="entry name" value="PA14_dom"/>
</dbReference>
<comment type="caution">
    <text evidence="5">The sequence shown here is derived from an EMBL/GenBank/DDBJ whole genome shotgun (WGS) entry which is preliminary data.</text>
</comment>
<dbReference type="Pfam" id="PF13517">
    <property type="entry name" value="FG-GAP_3"/>
    <property type="match status" value="2"/>
</dbReference>
<evidence type="ECO:0000256" key="2">
    <source>
        <dbReference type="SAM" id="MobiDB-lite"/>
    </source>
</evidence>
<keyword evidence="6" id="KW-1185">Reference proteome</keyword>
<feature type="signal peptide" evidence="3">
    <location>
        <begin position="1"/>
        <end position="34"/>
    </location>
</feature>
<dbReference type="Pfam" id="PF07691">
    <property type="entry name" value="PA14"/>
    <property type="match status" value="1"/>
</dbReference>
<evidence type="ECO:0000313" key="5">
    <source>
        <dbReference type="EMBL" id="MCW1925897.1"/>
    </source>
</evidence>
<organism evidence="5 6">
    <name type="scientific">Luteolibacter arcticus</name>
    <dbReference type="NCBI Taxonomy" id="1581411"/>
    <lineage>
        <taxon>Bacteria</taxon>
        <taxon>Pseudomonadati</taxon>
        <taxon>Verrucomicrobiota</taxon>
        <taxon>Verrucomicrobiia</taxon>
        <taxon>Verrucomicrobiales</taxon>
        <taxon>Verrucomicrobiaceae</taxon>
        <taxon>Luteolibacter</taxon>
    </lineage>
</organism>
<dbReference type="InterPro" id="IPR052387">
    <property type="entry name" value="Fibrocystin"/>
</dbReference>
<dbReference type="SUPFAM" id="SSF56988">
    <property type="entry name" value="Anthrax protective antigen"/>
    <property type="match status" value="1"/>
</dbReference>
<dbReference type="InterPro" id="IPR041690">
    <property type="entry name" value="Cadherin_5"/>
</dbReference>
<feature type="chain" id="PRO_5045957150" evidence="3">
    <location>
        <begin position="35"/>
        <end position="1831"/>
    </location>
</feature>
<protein>
    <submittedName>
        <fullName evidence="5">Ig-like domain-containing protein</fullName>
    </submittedName>
</protein>
<gene>
    <name evidence="5" type="ORF">OKA05_25280</name>
</gene>
<feature type="domain" description="PA14" evidence="4">
    <location>
        <begin position="1163"/>
        <end position="1319"/>
    </location>
</feature>
<dbReference type="PROSITE" id="PS51820">
    <property type="entry name" value="PA14"/>
    <property type="match status" value="1"/>
</dbReference>
<dbReference type="Gene3D" id="2.60.120.1560">
    <property type="match status" value="1"/>
</dbReference>
<dbReference type="Gene3D" id="2.60.40.2810">
    <property type="match status" value="1"/>
</dbReference>
<dbReference type="InterPro" id="IPR028994">
    <property type="entry name" value="Integrin_alpha_N"/>
</dbReference>
<sequence length="1831" mass="192896">MKTVSFSRSDRAYRPAWRGRAALASMLLPAAGMAAVSDGLTHQWNFDESRDWHDSPFATPALPAVFQDMVGGQAATPVGLDNTAVVSGREFMALSFSGNGTRLQVGQNLAPELGVTSSLAFWMRTTATGGSDQTNSPGVTGSAAGSGGIQWGWLDANGRLCLSADGSLLAQSPQAVNDGNWHFVVMTRNSSTGAGQLYLDGSLVDSRTGPTGARTLAFQSLGRIENTSGNAGCFVGRLDKLTVFNRVITGAEVTSFMNNHAPKTWNLTTDGVNDRVFSTDSVFKRAYDVERNALTVQGWTTPAHGTVSHNGDGSFNYTATGGYAGTDSFDVTVSDGVGGYHRSSLTVKVVAEPPGGGGIPVTQFTNFAAIQAGGVDISHANMRVPRAIDWNVDGKMDILVGAGGYVWRYLNTGTAAVPAFAAAVKVQAAGVDIYANTTGNSPITLADMTGDGVPDLVMADSASKLRVYRNTAAAGATPVYAASIFVKRANGTIDFVLPDKRFDIGDYNGDGTPDLVTGTFSGNVQLYLNVNTAALPRFETGTTLNSDSYNLYPRLYDLSGNGQLDLIRSINWGSIRYWLDVADGLVGEQYLNITTSGGTAPDIKAVTDGAVVDFADFTGDGKPDLLVGGHAGDKIFLASGVLKSPAESIADIEAIYDAHPTDLGTALSANSNLLLGQVNSANLNIIAHLQKGTLSTREATFTALAAHIAKYPFLKYQQLDTAVYHHVPSIVLQNWVILEYLLPNTSARRTQIADIMGLTGTARVIYLETGMALGDNGKSLAATYNTIRDFQRRYPREAFPDAIMTYDQLYDDQRGGFIWTPNSTKNTFGQWALGNANEWAGDLTTAIEGVLGAGKASGDYFTFVMGHEVCHSLDNYVRTRANADLERRWGARMVYAAGPDVIAGSNGWYSQSATQANFQAKGFYTPATQTWAQAWDAYWETGPGAAFNSLASMRIDIKFFLGASQESLATQANHHWANGHGRLIGALDRFRRAEAQGIEPMKANMTEVVDFIDYISAGMNRVNLVETKNPTGSNVVWTDHYADLERDENGRITRIAVDGEVYNFTLNADGLVTDATSTIVIVKPDIAVAVTGQGQAINVLANDTSLHGPAVPFSSFTQPAHGTVTDGGNGVLIYRSTAGYTGADSFTYTAGGDTANVSVTVVANANGLSLETWLNIGGDAVTNLTGNNRYPSSPDQVATISTFETTTNRGDNYGARVRGYVTPPTTGNYTFWIASDDGGELWLSTDANPSNKTKIAFTLDWTGVRVWTTYASQQSAVIPLTAGQRYYVEVLHKEGGGGDNLAVAWQGPGITQQVIGTNRLTAFGLNNNPVANADNAATNQNAAVSVPVLANDSDSNGDTLVIQSVTQPAHGTAAIDGSSILYTPALNYSGSDSLSYTASDGNGGTATANLAITIAPTTYTLAYIAGPNGVISGTTPQTVNYGTSGSAVAAVANVGYHFVDWSDGITTASRTDSNVTANLSVTANFAINTYTLTYTAGANGTLSGTTPQTVNYGASSSSVTAVANAGYGFTNWSDGSTANPRTDTNVTANLTVTANFTATGPGPIPAPWTDAKIGTVAAATSATYLNGTFNVTGGGSRISNTSDNFYFVSQPWSGTGTITARVVSLQNTGSAARAGVMMRESSASGSRSVFIGLTPANSAQWVRRSNTGGNSSTTTSSGKAAPYWVRLTREGNTITSYLSANGTTWTQLASANISMSASYSLGLAACSGASGTTVASVFDNVSVSSTLPPPPEVSPTTPEDPLPKIEEFTLEDGTVDFNITGEATGLWTLEESTDFLTWSPLQTMTLEAGGLQHSEADERGEKRFLRLRSEP</sequence>
<accession>A0ABT3GQY6</accession>
<proteinExistence type="predicted"/>
<keyword evidence="1 3" id="KW-0732">Signal</keyword>
<dbReference type="Pfam" id="PF17892">
    <property type="entry name" value="Cadherin_5"/>
    <property type="match status" value="1"/>
</dbReference>
<dbReference type="InterPro" id="IPR013320">
    <property type="entry name" value="ConA-like_dom_sf"/>
</dbReference>
<dbReference type="Gene3D" id="2.60.120.200">
    <property type="match status" value="2"/>
</dbReference>
<dbReference type="Gene3D" id="2.60.40.3440">
    <property type="match status" value="2"/>
</dbReference>
<dbReference type="RefSeq" id="WP_264490005.1">
    <property type="nucleotide sequence ID" value="NZ_JAPDDT010000018.1"/>
</dbReference>
<evidence type="ECO:0000256" key="3">
    <source>
        <dbReference type="SAM" id="SignalP"/>
    </source>
</evidence>
<dbReference type="InterPro" id="IPR037524">
    <property type="entry name" value="PA14/GLEYA"/>
</dbReference>
<dbReference type="NCBIfam" id="NF012211">
    <property type="entry name" value="tand_rpt_95"/>
    <property type="match status" value="3"/>
</dbReference>
<dbReference type="EMBL" id="JAPDDT010000018">
    <property type="protein sequence ID" value="MCW1925897.1"/>
    <property type="molecule type" value="Genomic_DNA"/>
</dbReference>
<feature type="region of interest" description="Disordered" evidence="2">
    <location>
        <begin position="1809"/>
        <end position="1831"/>
    </location>
</feature>
<reference evidence="5 6" key="1">
    <citation type="submission" date="2022-10" db="EMBL/GenBank/DDBJ databases">
        <title>Luteolibacter arcticus strain CCTCC AB 2014275, whole genome shotgun sequencing project.</title>
        <authorList>
            <person name="Zhao G."/>
            <person name="Shen L."/>
        </authorList>
    </citation>
    <scope>NUCLEOTIDE SEQUENCE [LARGE SCALE GENOMIC DNA]</scope>
    <source>
        <strain evidence="5 6">CCTCC AB 2014275</strain>
    </source>
</reference>
<dbReference type="SMART" id="SM00758">
    <property type="entry name" value="PA14"/>
    <property type="match status" value="1"/>
</dbReference>
<dbReference type="InterPro" id="IPR044060">
    <property type="entry name" value="Bacterial_rp_domain"/>
</dbReference>
<feature type="compositionally biased region" description="Basic and acidic residues" evidence="2">
    <location>
        <begin position="1814"/>
        <end position="1831"/>
    </location>
</feature>
<dbReference type="InterPro" id="IPR013517">
    <property type="entry name" value="FG-GAP"/>
</dbReference>
<dbReference type="PANTHER" id="PTHR46769">
    <property type="entry name" value="POLYCYSTIC KIDNEY AND HEPATIC DISEASE 1 (AUTOSOMAL RECESSIVE)-LIKE 1"/>
    <property type="match status" value="1"/>
</dbReference>
<evidence type="ECO:0000259" key="4">
    <source>
        <dbReference type="PROSITE" id="PS51820"/>
    </source>
</evidence>
<evidence type="ECO:0000313" key="6">
    <source>
        <dbReference type="Proteomes" id="UP001320876"/>
    </source>
</evidence>
<dbReference type="Pfam" id="PF17963">
    <property type="entry name" value="Big_9"/>
    <property type="match status" value="2"/>
</dbReference>
<dbReference type="Pfam" id="PF18998">
    <property type="entry name" value="Flg_new_2"/>
    <property type="match status" value="2"/>
</dbReference>
<dbReference type="SUPFAM" id="SSF69318">
    <property type="entry name" value="Integrin alpha N-terminal domain"/>
    <property type="match status" value="1"/>
</dbReference>
<dbReference type="PANTHER" id="PTHR46769:SF2">
    <property type="entry name" value="FIBROCYSTIN-L ISOFORM 2 PRECURSOR-RELATED"/>
    <property type="match status" value="1"/>
</dbReference>